<dbReference type="InterPro" id="IPR001845">
    <property type="entry name" value="HTH_ArsR_DNA-bd_dom"/>
</dbReference>
<feature type="region of interest" description="Disordered" evidence="1">
    <location>
        <begin position="109"/>
        <end position="132"/>
    </location>
</feature>
<dbReference type="Proteomes" id="UP000196694">
    <property type="component" value="Unassembled WGS sequence"/>
</dbReference>
<evidence type="ECO:0000256" key="1">
    <source>
        <dbReference type="SAM" id="MobiDB-lite"/>
    </source>
</evidence>
<keyword evidence="4" id="KW-1185">Reference proteome</keyword>
<dbReference type="CDD" id="cd00090">
    <property type="entry name" value="HTH_ARSR"/>
    <property type="match status" value="1"/>
</dbReference>
<dbReference type="Pfam" id="PF24038">
    <property type="entry name" value="DUF7347"/>
    <property type="match status" value="1"/>
</dbReference>
<protein>
    <recommendedName>
        <fullName evidence="2">HTH arsR-type domain-containing protein</fullName>
    </recommendedName>
</protein>
<dbReference type="Gene3D" id="1.10.10.10">
    <property type="entry name" value="Winged helix-like DNA-binding domain superfamily/Winged helix DNA-binding domain"/>
    <property type="match status" value="1"/>
</dbReference>
<evidence type="ECO:0000313" key="3">
    <source>
        <dbReference type="EMBL" id="OWJ54647.1"/>
    </source>
</evidence>
<evidence type="ECO:0000259" key="2">
    <source>
        <dbReference type="SMART" id="SM00418"/>
    </source>
</evidence>
<dbReference type="InterPro" id="IPR036388">
    <property type="entry name" value="WH-like_DNA-bd_sf"/>
</dbReference>
<organism evidence="3 4">
    <name type="scientific">Pyrodictium delaneyi</name>
    <dbReference type="NCBI Taxonomy" id="1273541"/>
    <lineage>
        <taxon>Archaea</taxon>
        <taxon>Thermoproteota</taxon>
        <taxon>Thermoprotei</taxon>
        <taxon>Desulfurococcales</taxon>
        <taxon>Pyrodictiaceae</taxon>
        <taxon>Pyrodictium</taxon>
    </lineage>
</organism>
<dbReference type="GO" id="GO:0003700">
    <property type="term" value="F:DNA-binding transcription factor activity"/>
    <property type="evidence" value="ECO:0007669"/>
    <property type="project" value="InterPro"/>
</dbReference>
<dbReference type="SUPFAM" id="SSF46785">
    <property type="entry name" value="Winged helix' DNA-binding domain"/>
    <property type="match status" value="1"/>
</dbReference>
<sequence length="479" mass="52802">MLSLKTEGSPLPDARESIENGDIDAVLQALGHPLRRRIVEALAESGEMSYAELMRRVGIDDSGTFAFHLRRLRGLVEKDEKRGVYRLTQLGLRAYQALQLVKTGVAEDVRTNESRATDEHAESRRPSREEIRRPHGKKALWVISDRTSFRLTREHLERALRRGKKILLTDIATLVVEPVPEELFEEAVHAVVDVARVYAPEYLRAVLDEKMHDVLTVKYYDPSEGVPQPGLLETLIEALSSLISKAVEAAAIARGMGKQPVEVDRVFSQHGEELRLRTEACSLRVLPGNSSVIRLHGRSRGEPFVEAIEAENGLAVSIRGSRETKLQLDLPPKWPRRLALEARAAGVKATDLELEKLSIKASASALMIAARLVGDNPAADIACSTGALQIDFKGDWRGEALVSLRLGASSAKLELVVPRDVRVAVETQLSASSASIMVDGKRVHGGFQEPGYEEAKQKLRIIVEGTASSAKVNIRRLED</sequence>
<dbReference type="InterPro" id="IPR011991">
    <property type="entry name" value="ArsR-like_HTH"/>
</dbReference>
<dbReference type="SMART" id="SM00418">
    <property type="entry name" value="HTH_ARSR"/>
    <property type="match status" value="1"/>
</dbReference>
<comment type="caution">
    <text evidence="3">The sequence shown here is derived from an EMBL/GenBank/DDBJ whole genome shotgun (WGS) entry which is preliminary data.</text>
</comment>
<dbReference type="InterPro" id="IPR055771">
    <property type="entry name" value="DUF7347"/>
</dbReference>
<reference evidence="3 4" key="1">
    <citation type="submission" date="2017-05" db="EMBL/GenBank/DDBJ databases">
        <title>The draft genome of the hyperthermophilic archaeon 'Pyrodictium delaneyi strain Hulk', an iron and nitrate reducer, reveals the capacity for sulfate reduction.</title>
        <authorList>
            <person name="Demey L.M."/>
            <person name="Miller C."/>
            <person name="Manzella M."/>
            <person name="Reguera G."/>
            <person name="Kashefi K."/>
        </authorList>
    </citation>
    <scope>NUCLEOTIDE SEQUENCE [LARGE SCALE GENOMIC DNA]</scope>
    <source>
        <strain evidence="3 4">Hulk</strain>
    </source>
</reference>
<name>A0A211YP61_9CREN</name>
<evidence type="ECO:0000313" key="4">
    <source>
        <dbReference type="Proteomes" id="UP000196694"/>
    </source>
</evidence>
<feature type="domain" description="HTH arsR-type" evidence="2">
    <location>
        <begin position="25"/>
        <end position="100"/>
    </location>
</feature>
<proteinExistence type="predicted"/>
<dbReference type="EMBL" id="NCQP01000003">
    <property type="protein sequence ID" value="OWJ54647.1"/>
    <property type="molecule type" value="Genomic_DNA"/>
</dbReference>
<accession>A0A211YP61</accession>
<gene>
    <name evidence="3" type="ORF">Pdsh_06405</name>
</gene>
<dbReference type="AlphaFoldDB" id="A0A211YP61"/>
<dbReference type="InterPro" id="IPR036390">
    <property type="entry name" value="WH_DNA-bd_sf"/>
</dbReference>